<accession>A0A0J6WHC0</accession>
<evidence type="ECO:0000313" key="1">
    <source>
        <dbReference type="EMBL" id="KMO82655.1"/>
    </source>
</evidence>
<organism evidence="1 2">
    <name type="scientific">Mycolicibacterium chlorophenolicum</name>
    <dbReference type="NCBI Taxonomy" id="37916"/>
    <lineage>
        <taxon>Bacteria</taxon>
        <taxon>Bacillati</taxon>
        <taxon>Actinomycetota</taxon>
        <taxon>Actinomycetes</taxon>
        <taxon>Mycobacteriales</taxon>
        <taxon>Mycobacteriaceae</taxon>
        <taxon>Mycolicibacterium</taxon>
    </lineage>
</organism>
<evidence type="ECO:0000313" key="2">
    <source>
        <dbReference type="Proteomes" id="UP000036513"/>
    </source>
</evidence>
<comment type="caution">
    <text evidence="1">The sequence shown here is derived from an EMBL/GenBank/DDBJ whole genome shotgun (WGS) entry which is preliminary data.</text>
</comment>
<dbReference type="Proteomes" id="UP000036513">
    <property type="component" value="Unassembled WGS sequence"/>
</dbReference>
<gene>
    <name evidence="1" type="ORF">MCHLDSM_01278</name>
</gene>
<dbReference type="PATRIC" id="fig|37916.4.peg.1166"/>
<name>A0A0J6WHC0_9MYCO</name>
<keyword evidence="2" id="KW-1185">Reference proteome</keyword>
<dbReference type="RefSeq" id="WP_234713878.1">
    <property type="nucleotide sequence ID" value="NZ_JYNL01000009.1"/>
</dbReference>
<dbReference type="AlphaFoldDB" id="A0A0J6WHC0"/>
<proteinExistence type="predicted"/>
<reference evidence="1 2" key="1">
    <citation type="journal article" date="2015" name="Genome Biol. Evol.">
        <title>Characterization of Three Mycobacterium spp. with Potential Use in Bioremediation by Genome Sequencing and Comparative Genomics.</title>
        <authorList>
            <person name="Das S."/>
            <person name="Pettersson B.M."/>
            <person name="Behra P.R."/>
            <person name="Ramesh M."/>
            <person name="Dasgupta S."/>
            <person name="Bhattacharya A."/>
            <person name="Kirsebom L.A."/>
        </authorList>
    </citation>
    <scope>NUCLEOTIDE SEQUENCE [LARGE SCALE GENOMIC DNA]</scope>
    <source>
        <strain evidence="1 2">DSM 43826</strain>
    </source>
</reference>
<protein>
    <submittedName>
        <fullName evidence="1">Uncharacterized protein</fullName>
    </submittedName>
</protein>
<dbReference type="SMR" id="A0A0J6WHC0"/>
<dbReference type="EMBL" id="JYNL01000009">
    <property type="protein sequence ID" value="KMO82655.1"/>
    <property type="molecule type" value="Genomic_DNA"/>
</dbReference>
<dbReference type="STRING" id="37916.MCHLDSM_01278"/>
<sequence length="120" mass="13291">MAALRDHELVGEAKLLVVCWITTHTDRARVDDVVEPPTILDAARMATGLRGTAALRWVASVVAAEAKRSDPALARYIDVDWPRLCQWAVRYLAEAQRGPEQPVGALHRVVPQVSRGDMLR</sequence>